<keyword evidence="3" id="KW-1185">Reference proteome</keyword>
<dbReference type="EMBL" id="BPQB01000018">
    <property type="protein sequence ID" value="GJE90683.1"/>
    <property type="molecule type" value="Genomic_DNA"/>
</dbReference>
<reference evidence="2 3" key="1">
    <citation type="submission" date="2021-08" db="EMBL/GenBank/DDBJ databases">
        <title>Draft Genome Sequence of Phanerochaete sordida strain YK-624.</title>
        <authorList>
            <person name="Mori T."/>
            <person name="Dohra H."/>
            <person name="Suzuki T."/>
            <person name="Kawagishi H."/>
            <person name="Hirai H."/>
        </authorList>
    </citation>
    <scope>NUCLEOTIDE SEQUENCE [LARGE SCALE GENOMIC DNA]</scope>
    <source>
        <strain evidence="2 3">YK-624</strain>
    </source>
</reference>
<evidence type="ECO:0000313" key="3">
    <source>
        <dbReference type="Proteomes" id="UP000703269"/>
    </source>
</evidence>
<name>A0A9P3G9B8_9APHY</name>
<sequence length="76" mass="8345">MVGKCEGLSHDPRLQPSTRSTRISLGRVRGPSMDRRASTIPEKAFVCASSPQWDNFETAGARSPVAMNLSVLWKLT</sequence>
<protein>
    <submittedName>
        <fullName evidence="2">Uncharacterized protein</fullName>
    </submittedName>
</protein>
<organism evidence="2 3">
    <name type="scientific">Phanerochaete sordida</name>
    <dbReference type="NCBI Taxonomy" id="48140"/>
    <lineage>
        <taxon>Eukaryota</taxon>
        <taxon>Fungi</taxon>
        <taxon>Dikarya</taxon>
        <taxon>Basidiomycota</taxon>
        <taxon>Agaricomycotina</taxon>
        <taxon>Agaricomycetes</taxon>
        <taxon>Polyporales</taxon>
        <taxon>Phanerochaetaceae</taxon>
        <taxon>Phanerochaete</taxon>
    </lineage>
</organism>
<dbReference type="Proteomes" id="UP000703269">
    <property type="component" value="Unassembled WGS sequence"/>
</dbReference>
<feature type="region of interest" description="Disordered" evidence="1">
    <location>
        <begin position="1"/>
        <end position="36"/>
    </location>
</feature>
<evidence type="ECO:0000313" key="2">
    <source>
        <dbReference type="EMBL" id="GJE90683.1"/>
    </source>
</evidence>
<evidence type="ECO:0000256" key="1">
    <source>
        <dbReference type="SAM" id="MobiDB-lite"/>
    </source>
</evidence>
<comment type="caution">
    <text evidence="2">The sequence shown here is derived from an EMBL/GenBank/DDBJ whole genome shotgun (WGS) entry which is preliminary data.</text>
</comment>
<gene>
    <name evidence="2" type="ORF">PsYK624_068270</name>
</gene>
<accession>A0A9P3G9B8</accession>
<dbReference type="AlphaFoldDB" id="A0A9P3G9B8"/>
<proteinExistence type="predicted"/>